<comment type="subunit">
    <text evidence="2">Interacts transiently with the RNA polymerase catalytic core formed by RpoA, RpoB, RpoC and RpoZ (2 alpha, 1 beta, 1 beta' and 1 omega subunit) to form the RNA polymerase holoenzyme that can initiate transcription.</text>
</comment>
<feature type="domain" description="RNA polymerase sigma-70 region 2" evidence="7">
    <location>
        <begin position="33"/>
        <end position="94"/>
    </location>
</feature>
<dbReference type="SUPFAM" id="SSF54427">
    <property type="entry name" value="NTF2-like"/>
    <property type="match status" value="1"/>
</dbReference>
<dbReference type="STRING" id="307121.GA0070620_2466"/>
<evidence type="ECO:0000259" key="8">
    <source>
        <dbReference type="Pfam" id="PF08281"/>
    </source>
</evidence>
<dbReference type="InterPro" id="IPR014284">
    <property type="entry name" value="RNA_pol_sigma-70_dom"/>
</dbReference>
<evidence type="ECO:0000256" key="5">
    <source>
        <dbReference type="ARBA" id="ARBA00023125"/>
    </source>
</evidence>
<gene>
    <name evidence="9" type="ORF">GA0070620_2466</name>
</gene>
<dbReference type="InterPro" id="IPR013324">
    <property type="entry name" value="RNA_pol_sigma_r3/r4-like"/>
</dbReference>
<dbReference type="InterPro" id="IPR013249">
    <property type="entry name" value="RNA_pol_sigma70_r4_t2"/>
</dbReference>
<dbReference type="EMBL" id="LT598496">
    <property type="protein sequence ID" value="SBV26968.1"/>
    <property type="molecule type" value="Genomic_DNA"/>
</dbReference>
<dbReference type="SUPFAM" id="SSF88659">
    <property type="entry name" value="Sigma3 and sigma4 domains of RNA polymerase sigma factors"/>
    <property type="match status" value="1"/>
</dbReference>
<dbReference type="Gene3D" id="1.10.1740.10">
    <property type="match status" value="1"/>
</dbReference>
<keyword evidence="6" id="KW-0804">Transcription</keyword>
<dbReference type="InterPro" id="IPR007627">
    <property type="entry name" value="RNA_pol_sigma70_r2"/>
</dbReference>
<keyword evidence="4" id="KW-0731">Sigma factor</keyword>
<dbReference type="Pfam" id="PF04542">
    <property type="entry name" value="Sigma70_r2"/>
    <property type="match status" value="1"/>
</dbReference>
<evidence type="ECO:0000256" key="2">
    <source>
        <dbReference type="ARBA" id="ARBA00011344"/>
    </source>
</evidence>
<dbReference type="SUPFAM" id="SSF88946">
    <property type="entry name" value="Sigma2 domain of RNA polymerase sigma factors"/>
    <property type="match status" value="1"/>
</dbReference>
<evidence type="ECO:0000256" key="3">
    <source>
        <dbReference type="ARBA" id="ARBA00023015"/>
    </source>
</evidence>
<organism evidence="9 10">
    <name type="scientific">Micromonospora krabiensis</name>
    <dbReference type="NCBI Taxonomy" id="307121"/>
    <lineage>
        <taxon>Bacteria</taxon>
        <taxon>Bacillati</taxon>
        <taxon>Actinomycetota</taxon>
        <taxon>Actinomycetes</taxon>
        <taxon>Micromonosporales</taxon>
        <taxon>Micromonosporaceae</taxon>
        <taxon>Micromonospora</taxon>
    </lineage>
</organism>
<keyword evidence="10" id="KW-1185">Reference proteome</keyword>
<evidence type="ECO:0000256" key="4">
    <source>
        <dbReference type="ARBA" id="ARBA00023082"/>
    </source>
</evidence>
<dbReference type="PANTHER" id="PTHR43133">
    <property type="entry name" value="RNA POLYMERASE ECF-TYPE SIGMA FACTO"/>
    <property type="match status" value="1"/>
</dbReference>
<protein>
    <submittedName>
        <fullName evidence="9">RNA polymerase sigma-70 factor, ECF subfamily</fullName>
    </submittedName>
</protein>
<feature type="domain" description="RNA polymerase sigma factor 70 region 4 type 2" evidence="8">
    <location>
        <begin position="126"/>
        <end position="179"/>
    </location>
</feature>
<dbReference type="GO" id="GO:0016987">
    <property type="term" value="F:sigma factor activity"/>
    <property type="evidence" value="ECO:0007669"/>
    <property type="project" value="UniProtKB-KW"/>
</dbReference>
<dbReference type="InterPro" id="IPR039425">
    <property type="entry name" value="RNA_pol_sigma-70-like"/>
</dbReference>
<dbReference type="CDD" id="cd06171">
    <property type="entry name" value="Sigma70_r4"/>
    <property type="match status" value="1"/>
</dbReference>
<dbReference type="InterPro" id="IPR013325">
    <property type="entry name" value="RNA_pol_sigma_r2"/>
</dbReference>
<dbReference type="InterPro" id="IPR032710">
    <property type="entry name" value="NTF2-like_dom_sf"/>
</dbReference>
<dbReference type="GO" id="GO:0003677">
    <property type="term" value="F:DNA binding"/>
    <property type="evidence" value="ECO:0007669"/>
    <property type="project" value="UniProtKB-KW"/>
</dbReference>
<dbReference type="PANTHER" id="PTHR43133:SF8">
    <property type="entry name" value="RNA POLYMERASE SIGMA FACTOR HI_1459-RELATED"/>
    <property type="match status" value="1"/>
</dbReference>
<evidence type="ECO:0000259" key="7">
    <source>
        <dbReference type="Pfam" id="PF04542"/>
    </source>
</evidence>
<evidence type="ECO:0000256" key="6">
    <source>
        <dbReference type="ARBA" id="ARBA00023163"/>
    </source>
</evidence>
<dbReference type="Gene3D" id="1.10.10.10">
    <property type="entry name" value="Winged helix-like DNA-binding domain superfamily/Winged helix DNA-binding domain"/>
    <property type="match status" value="1"/>
</dbReference>
<evidence type="ECO:0000313" key="9">
    <source>
        <dbReference type="EMBL" id="SBV26968.1"/>
    </source>
</evidence>
<keyword evidence="5" id="KW-0238">DNA-binding</keyword>
<accession>A0A1C3N320</accession>
<dbReference type="Pfam" id="PF08281">
    <property type="entry name" value="Sigma70_r4_2"/>
    <property type="match status" value="1"/>
</dbReference>
<dbReference type="Proteomes" id="UP000199393">
    <property type="component" value="Chromosome I"/>
</dbReference>
<dbReference type="PATRIC" id="fig|307121.4.peg.2529"/>
<reference evidence="10" key="1">
    <citation type="submission" date="2016-06" db="EMBL/GenBank/DDBJ databases">
        <authorList>
            <person name="Varghese N."/>
            <person name="Submissions Spin"/>
        </authorList>
    </citation>
    <scope>NUCLEOTIDE SEQUENCE [LARGE SCALE GENOMIC DNA]</scope>
    <source>
        <strain evidence="10">DSM 45344</strain>
    </source>
</reference>
<dbReference type="GO" id="GO:0006352">
    <property type="term" value="P:DNA-templated transcription initiation"/>
    <property type="evidence" value="ECO:0007669"/>
    <property type="project" value="InterPro"/>
</dbReference>
<proteinExistence type="inferred from homology"/>
<name>A0A1C3N320_9ACTN</name>
<evidence type="ECO:0000256" key="1">
    <source>
        <dbReference type="ARBA" id="ARBA00010641"/>
    </source>
</evidence>
<sequence length="317" mass="34720">MGRRTMNVTDDDTDLVRLAQTGDAAALGALLSRHEAGMRAVGISLLGWGPEAEDAVQDAMVVALSRIGEVRDPTAVGPWLRAIVRNNARMALRRPRAIPVAEPEWLALPSDTPTPEEALDRGALRDWVWHAIGDLSEPDRLVTLLRYYSDASSYDQIAALCDIPVGTVRSRLNHARRALAAGLRTSAEAAHADATAAADARWREGRDAIDAAMRGDFDRVVRDLWSPDAQMLVPGGARGDRDFAVRGMDKDLSDGVRQRLRNVVASRDVLIWETDLISPPDDPDHCPPGALWLQRLRNGRVRELRLFHPSPAHALAA</sequence>
<evidence type="ECO:0000313" key="10">
    <source>
        <dbReference type="Proteomes" id="UP000199393"/>
    </source>
</evidence>
<keyword evidence="3" id="KW-0805">Transcription regulation</keyword>
<dbReference type="InterPro" id="IPR036388">
    <property type="entry name" value="WH-like_DNA-bd_sf"/>
</dbReference>
<dbReference type="NCBIfam" id="TIGR02937">
    <property type="entry name" value="sigma70-ECF"/>
    <property type="match status" value="1"/>
</dbReference>
<dbReference type="AlphaFoldDB" id="A0A1C3N320"/>
<comment type="similarity">
    <text evidence="1">Belongs to the sigma-70 factor family. ECF subfamily.</text>
</comment>